<dbReference type="AlphaFoldDB" id="A0A8S9S8P1"/>
<dbReference type="Proteomes" id="UP000712600">
    <property type="component" value="Unassembled WGS sequence"/>
</dbReference>
<organism evidence="2 3">
    <name type="scientific">Brassica cretica</name>
    <name type="common">Mustard</name>
    <dbReference type="NCBI Taxonomy" id="69181"/>
    <lineage>
        <taxon>Eukaryota</taxon>
        <taxon>Viridiplantae</taxon>
        <taxon>Streptophyta</taxon>
        <taxon>Embryophyta</taxon>
        <taxon>Tracheophyta</taxon>
        <taxon>Spermatophyta</taxon>
        <taxon>Magnoliopsida</taxon>
        <taxon>eudicotyledons</taxon>
        <taxon>Gunneridae</taxon>
        <taxon>Pentapetalae</taxon>
        <taxon>rosids</taxon>
        <taxon>malvids</taxon>
        <taxon>Brassicales</taxon>
        <taxon>Brassicaceae</taxon>
        <taxon>Brassiceae</taxon>
        <taxon>Brassica</taxon>
    </lineage>
</organism>
<proteinExistence type="predicted"/>
<evidence type="ECO:0000313" key="3">
    <source>
        <dbReference type="Proteomes" id="UP000712600"/>
    </source>
</evidence>
<feature type="compositionally biased region" description="Basic and acidic residues" evidence="1">
    <location>
        <begin position="49"/>
        <end position="63"/>
    </location>
</feature>
<feature type="region of interest" description="Disordered" evidence="1">
    <location>
        <begin position="17"/>
        <end position="63"/>
    </location>
</feature>
<reference evidence="2" key="1">
    <citation type="submission" date="2019-12" db="EMBL/GenBank/DDBJ databases">
        <title>Genome sequencing and annotation of Brassica cretica.</title>
        <authorList>
            <person name="Studholme D.J."/>
            <person name="Sarris P."/>
        </authorList>
    </citation>
    <scope>NUCLEOTIDE SEQUENCE</scope>
    <source>
        <strain evidence="2">PFS-109/04</strain>
        <tissue evidence="2">Leaf</tissue>
    </source>
</reference>
<gene>
    <name evidence="2" type="ORF">F2Q69_00031443</name>
</gene>
<feature type="compositionally biased region" description="Basic and acidic residues" evidence="1">
    <location>
        <begin position="22"/>
        <end position="35"/>
    </location>
</feature>
<protein>
    <submittedName>
        <fullName evidence="2">Uncharacterized protein</fullName>
    </submittedName>
</protein>
<comment type="caution">
    <text evidence="2">The sequence shown here is derived from an EMBL/GenBank/DDBJ whole genome shotgun (WGS) entry which is preliminary data.</text>
</comment>
<sequence length="63" mass="7380">MMGITCVCVYLNVERISNADGENSKRDSKNRREVTGESESEEEEEEEEANKKRVKEREKEEEI</sequence>
<accession>A0A8S9S8P1</accession>
<feature type="compositionally biased region" description="Acidic residues" evidence="1">
    <location>
        <begin position="36"/>
        <end position="48"/>
    </location>
</feature>
<evidence type="ECO:0000256" key="1">
    <source>
        <dbReference type="SAM" id="MobiDB-lite"/>
    </source>
</evidence>
<dbReference type="EMBL" id="QGKX02000088">
    <property type="protein sequence ID" value="KAF3590081.1"/>
    <property type="molecule type" value="Genomic_DNA"/>
</dbReference>
<evidence type="ECO:0000313" key="2">
    <source>
        <dbReference type="EMBL" id="KAF3590081.1"/>
    </source>
</evidence>
<name>A0A8S9S8P1_BRACR</name>